<dbReference type="AlphaFoldDB" id="A0A4Y9ZLQ3"/>
<evidence type="ECO:0000313" key="3">
    <source>
        <dbReference type="Proteomes" id="UP000298061"/>
    </source>
</evidence>
<accession>A0A4Y9ZLQ3</accession>
<feature type="non-terminal residue" evidence="2">
    <location>
        <position position="1"/>
    </location>
</feature>
<feature type="region of interest" description="Disordered" evidence="1">
    <location>
        <begin position="32"/>
        <end position="71"/>
    </location>
</feature>
<dbReference type="EMBL" id="SFCI01001753">
    <property type="protein sequence ID" value="TFY75027.1"/>
    <property type="molecule type" value="Genomic_DNA"/>
</dbReference>
<feature type="compositionally biased region" description="Gly residues" evidence="1">
    <location>
        <begin position="37"/>
        <end position="47"/>
    </location>
</feature>
<organism evidence="2 3">
    <name type="scientific">Hericium alpestre</name>
    <dbReference type="NCBI Taxonomy" id="135208"/>
    <lineage>
        <taxon>Eukaryota</taxon>
        <taxon>Fungi</taxon>
        <taxon>Dikarya</taxon>
        <taxon>Basidiomycota</taxon>
        <taxon>Agaricomycotina</taxon>
        <taxon>Agaricomycetes</taxon>
        <taxon>Russulales</taxon>
        <taxon>Hericiaceae</taxon>
        <taxon>Hericium</taxon>
    </lineage>
</organism>
<dbReference type="Proteomes" id="UP000298061">
    <property type="component" value="Unassembled WGS sequence"/>
</dbReference>
<gene>
    <name evidence="2" type="ORF">EWM64_g8982</name>
</gene>
<comment type="caution">
    <text evidence="2">The sequence shown here is derived from an EMBL/GenBank/DDBJ whole genome shotgun (WGS) entry which is preliminary data.</text>
</comment>
<name>A0A4Y9ZLQ3_9AGAM</name>
<proteinExistence type="predicted"/>
<evidence type="ECO:0000256" key="1">
    <source>
        <dbReference type="SAM" id="MobiDB-lite"/>
    </source>
</evidence>
<sequence length="71" mass="7268">AAFDGPYDPRTGVLREGWVPEEKRKIGIEIGKDGVGKVSGNGKGANGDGKKVNGEGVEAGGKEMNGNANQV</sequence>
<protein>
    <submittedName>
        <fullName evidence="2">Uncharacterized protein</fullName>
    </submittedName>
</protein>
<dbReference type="OrthoDB" id="5953249at2759"/>
<keyword evidence="3" id="KW-1185">Reference proteome</keyword>
<evidence type="ECO:0000313" key="2">
    <source>
        <dbReference type="EMBL" id="TFY75027.1"/>
    </source>
</evidence>
<reference evidence="2 3" key="1">
    <citation type="submission" date="2019-02" db="EMBL/GenBank/DDBJ databases">
        <title>Genome sequencing of the rare red list fungi Hericium alpestre (H. flagellum).</title>
        <authorList>
            <person name="Buettner E."/>
            <person name="Kellner H."/>
        </authorList>
    </citation>
    <scope>NUCLEOTIDE SEQUENCE [LARGE SCALE GENOMIC DNA]</scope>
    <source>
        <strain evidence="2 3">DSM 108284</strain>
    </source>
</reference>